<keyword evidence="5" id="KW-1185">Reference proteome</keyword>
<organism evidence="4 5">
    <name type="scientific">Agromyces agglutinans</name>
    <dbReference type="NCBI Taxonomy" id="2662258"/>
    <lineage>
        <taxon>Bacteria</taxon>
        <taxon>Bacillati</taxon>
        <taxon>Actinomycetota</taxon>
        <taxon>Actinomycetes</taxon>
        <taxon>Micrococcales</taxon>
        <taxon>Microbacteriaceae</taxon>
        <taxon>Agromyces</taxon>
    </lineage>
</organism>
<feature type="domain" description="N-acetyltransferase" evidence="3">
    <location>
        <begin position="5"/>
        <end position="149"/>
    </location>
</feature>
<gene>
    <name evidence="4" type="ORF">GE115_01160</name>
</gene>
<comment type="caution">
    <text evidence="4">The sequence shown here is derived from an EMBL/GenBank/DDBJ whole genome shotgun (WGS) entry which is preliminary data.</text>
</comment>
<evidence type="ECO:0000313" key="4">
    <source>
        <dbReference type="EMBL" id="MRG58489.1"/>
    </source>
</evidence>
<evidence type="ECO:0000256" key="1">
    <source>
        <dbReference type="ARBA" id="ARBA00022679"/>
    </source>
</evidence>
<accession>A0A6I2F1M1</accession>
<keyword evidence="2" id="KW-0012">Acyltransferase</keyword>
<dbReference type="RefSeq" id="WP_153682993.1">
    <property type="nucleotide sequence ID" value="NZ_WJIF01000001.1"/>
</dbReference>
<dbReference type="PROSITE" id="PS51186">
    <property type="entry name" value="GNAT"/>
    <property type="match status" value="1"/>
</dbReference>
<name>A0A6I2F1M1_9MICO</name>
<evidence type="ECO:0000259" key="3">
    <source>
        <dbReference type="PROSITE" id="PS51186"/>
    </source>
</evidence>
<dbReference type="Pfam" id="PF00583">
    <property type="entry name" value="Acetyltransf_1"/>
    <property type="match status" value="1"/>
</dbReference>
<reference evidence="4 5" key="1">
    <citation type="submission" date="2019-10" db="EMBL/GenBank/DDBJ databases">
        <authorList>
            <person name="Nie G."/>
            <person name="Ming H."/>
            <person name="Yi B."/>
        </authorList>
    </citation>
    <scope>NUCLEOTIDE SEQUENCE [LARGE SCALE GENOMIC DNA]</scope>
    <source>
        <strain evidence="4 5">CFH 90414</strain>
    </source>
</reference>
<dbReference type="PANTHER" id="PTHR10545">
    <property type="entry name" value="DIAMINE N-ACETYLTRANSFERASE"/>
    <property type="match status" value="1"/>
</dbReference>
<proteinExistence type="predicted"/>
<dbReference type="CDD" id="cd04301">
    <property type="entry name" value="NAT_SF"/>
    <property type="match status" value="1"/>
</dbReference>
<dbReference type="InterPro" id="IPR016181">
    <property type="entry name" value="Acyl_CoA_acyltransferase"/>
</dbReference>
<dbReference type="Gene3D" id="3.40.630.30">
    <property type="match status" value="1"/>
</dbReference>
<dbReference type="EMBL" id="WJIF01000001">
    <property type="protein sequence ID" value="MRG58489.1"/>
    <property type="molecule type" value="Genomic_DNA"/>
</dbReference>
<dbReference type="InterPro" id="IPR051016">
    <property type="entry name" value="Diverse_Substrate_AcTransf"/>
</dbReference>
<evidence type="ECO:0000313" key="5">
    <source>
        <dbReference type="Proteomes" id="UP000431080"/>
    </source>
</evidence>
<dbReference type="SUPFAM" id="SSF55729">
    <property type="entry name" value="Acyl-CoA N-acyltransferases (Nat)"/>
    <property type="match status" value="1"/>
</dbReference>
<dbReference type="GO" id="GO:0008080">
    <property type="term" value="F:N-acetyltransferase activity"/>
    <property type="evidence" value="ECO:0007669"/>
    <property type="project" value="TreeGrafter"/>
</dbReference>
<evidence type="ECO:0000256" key="2">
    <source>
        <dbReference type="ARBA" id="ARBA00023315"/>
    </source>
</evidence>
<protein>
    <submittedName>
        <fullName evidence="4">GNAT family N-acetyltransferase</fullName>
    </submittedName>
</protein>
<keyword evidence="1 4" id="KW-0808">Transferase</keyword>
<dbReference type="Proteomes" id="UP000431080">
    <property type="component" value="Unassembled WGS sequence"/>
</dbReference>
<dbReference type="InterPro" id="IPR000182">
    <property type="entry name" value="GNAT_dom"/>
</dbReference>
<sequence>MTTQTEIRPAGEDDFFGWLPLFEGYCRFYERELDDAKALIVWNWLRDPANPLEAALAVDDEGTPIGLAHFRAVPDTLTGTTGCFIDDLFVADDHRRDGIGRALIEHVHARAAELGGGVSWITAAANTEAQALYDSLARRTDWVLYEMDA</sequence>
<dbReference type="AlphaFoldDB" id="A0A6I2F1M1"/>
<dbReference type="PANTHER" id="PTHR10545:SF42">
    <property type="entry name" value="ACETYLTRANSFERASE"/>
    <property type="match status" value="1"/>
</dbReference>